<dbReference type="NCBIfam" id="NF033429">
    <property type="entry name" value="ImuA_translesion"/>
    <property type="match status" value="1"/>
</dbReference>
<dbReference type="EMBL" id="DRLF01000187">
    <property type="protein sequence ID" value="HEC06234.1"/>
    <property type="molecule type" value="Genomic_DNA"/>
</dbReference>
<accession>A0A831RUR4</accession>
<dbReference type="InterPro" id="IPR050356">
    <property type="entry name" value="SulA_CellDiv_inhibitor"/>
</dbReference>
<evidence type="ECO:0000256" key="1">
    <source>
        <dbReference type="ARBA" id="ARBA00022763"/>
    </source>
</evidence>
<dbReference type="InterPro" id="IPR027417">
    <property type="entry name" value="P-loop_NTPase"/>
</dbReference>
<protein>
    <submittedName>
        <fullName evidence="2">Translesion DNA synthesis-associated protein ImuA</fullName>
    </submittedName>
</protein>
<dbReference type="PANTHER" id="PTHR35369">
    <property type="entry name" value="BLR3025 PROTEIN-RELATED"/>
    <property type="match status" value="1"/>
</dbReference>
<gene>
    <name evidence="2" type="primary">imuA</name>
    <name evidence="2" type="ORF">ENJ12_05255</name>
</gene>
<dbReference type="PIRSF" id="PIRSF037290">
    <property type="entry name" value="UCP037290"/>
    <property type="match status" value="1"/>
</dbReference>
<dbReference type="InterPro" id="IPR047610">
    <property type="entry name" value="ImuA_translesion"/>
</dbReference>
<dbReference type="GO" id="GO:0051782">
    <property type="term" value="P:negative regulation of cell division"/>
    <property type="evidence" value="ECO:0007669"/>
    <property type="project" value="InterPro"/>
</dbReference>
<keyword evidence="1" id="KW-0227">DNA damage</keyword>
<evidence type="ECO:0000313" key="2">
    <source>
        <dbReference type="EMBL" id="HEC06234.1"/>
    </source>
</evidence>
<dbReference type="AlphaFoldDB" id="A0A831RUR4"/>
<proteinExistence type="predicted"/>
<sequence length="207" mass="22437">MNAEVKTELAVLLRQGVVWRGSSAGRASAAVITSGFPSLDEQTGGGWPGGALSEIFSPQGLGFSLLLPLLAELSRQQQWLTWVNPPHVPYAPALEARQVNIARVLLVKVRDTEQSLWAAEQALRSGNCSLVLLWVERVSAARIRRLQLAAEESNCMGILFRPLQQRQQASMAALRLQVTPAGDGLQVQVLKRRAGWGGKPLHLSCSG</sequence>
<organism evidence="2">
    <name type="scientific">Thiolapillus brandeum</name>
    <dbReference type="NCBI Taxonomy" id="1076588"/>
    <lineage>
        <taxon>Bacteria</taxon>
        <taxon>Pseudomonadati</taxon>
        <taxon>Pseudomonadota</taxon>
        <taxon>Gammaproteobacteria</taxon>
        <taxon>Chromatiales</taxon>
        <taxon>Sedimenticolaceae</taxon>
        <taxon>Thiolapillus</taxon>
    </lineage>
</organism>
<dbReference type="Proteomes" id="UP000886339">
    <property type="component" value="Unassembled WGS sequence"/>
</dbReference>
<dbReference type="InterPro" id="IPR004596">
    <property type="entry name" value="Cell_div_suppressor_SulA"/>
</dbReference>
<dbReference type="SUPFAM" id="SSF52540">
    <property type="entry name" value="P-loop containing nucleoside triphosphate hydrolases"/>
    <property type="match status" value="1"/>
</dbReference>
<dbReference type="Gene3D" id="3.40.50.300">
    <property type="entry name" value="P-loop containing nucleotide triphosphate hydrolases"/>
    <property type="match status" value="1"/>
</dbReference>
<comment type="caution">
    <text evidence="2">The sequence shown here is derived from an EMBL/GenBank/DDBJ whole genome shotgun (WGS) entry which is preliminary data.</text>
</comment>
<dbReference type="InterPro" id="IPR017166">
    <property type="entry name" value="UCP037290"/>
</dbReference>
<dbReference type="GO" id="GO:0009432">
    <property type="term" value="P:SOS response"/>
    <property type="evidence" value="ECO:0007669"/>
    <property type="project" value="InterPro"/>
</dbReference>
<dbReference type="PANTHER" id="PTHR35369:SF3">
    <property type="entry name" value="TRANSLESION DNA SYNTHESIS-ASSOCIATED PROTEIN IMUA"/>
    <property type="match status" value="1"/>
</dbReference>
<dbReference type="GO" id="GO:0006281">
    <property type="term" value="P:DNA repair"/>
    <property type="evidence" value="ECO:0007669"/>
    <property type="project" value="TreeGrafter"/>
</dbReference>
<name>A0A831RUR4_9GAMM</name>
<dbReference type="Pfam" id="PF03846">
    <property type="entry name" value="SulA"/>
    <property type="match status" value="1"/>
</dbReference>
<reference evidence="2" key="1">
    <citation type="journal article" date="2020" name="mSystems">
        <title>Genome- and Community-Level Interaction Insights into Carbon Utilization and Element Cycling Functions of Hydrothermarchaeota in Hydrothermal Sediment.</title>
        <authorList>
            <person name="Zhou Z."/>
            <person name="Liu Y."/>
            <person name="Xu W."/>
            <person name="Pan J."/>
            <person name="Luo Z.H."/>
            <person name="Li M."/>
        </authorList>
    </citation>
    <scope>NUCLEOTIDE SEQUENCE [LARGE SCALE GENOMIC DNA]</scope>
    <source>
        <strain evidence="2">HyVt-458</strain>
    </source>
</reference>